<accession>A0A8H5WIQ6</accession>
<evidence type="ECO:0000256" key="1">
    <source>
        <dbReference type="SAM" id="Phobius"/>
    </source>
</evidence>
<evidence type="ECO:0000313" key="2">
    <source>
        <dbReference type="EMBL" id="KAF5659509.1"/>
    </source>
</evidence>
<name>A0A8H5WIQ6_FUSHE</name>
<organism evidence="2 3">
    <name type="scientific">Fusarium heterosporum</name>
    <dbReference type="NCBI Taxonomy" id="42747"/>
    <lineage>
        <taxon>Eukaryota</taxon>
        <taxon>Fungi</taxon>
        <taxon>Dikarya</taxon>
        <taxon>Ascomycota</taxon>
        <taxon>Pezizomycotina</taxon>
        <taxon>Sordariomycetes</taxon>
        <taxon>Hypocreomycetidae</taxon>
        <taxon>Hypocreales</taxon>
        <taxon>Nectriaceae</taxon>
        <taxon>Fusarium</taxon>
        <taxon>Fusarium heterosporum species complex</taxon>
    </lineage>
</organism>
<feature type="transmembrane region" description="Helical" evidence="1">
    <location>
        <begin position="28"/>
        <end position="47"/>
    </location>
</feature>
<sequence length="340" mass="38111">MDGLFEDSPLLSAVLAADFIDQLYENRLLTFLTATVVSVYFFVGSKLDVGLTLGLVAWRCSLIASLLHYVGSLQLSLIVGITLGAFLLRHRVLGRESPHQPGPLSVVIGRPADKIEKILEQAFRQYIKHLIQKSPTPLAVHYIPSGIAEASEEVLTSQRPSSLVEPVDRHEIEIKILTPAFYSRFVHYAHDSEAFFCELAESCTFWTDKPERLIKVFLKKGSAPLHATNLVDYVYFQLIRNMRRRPAKVEKPSTSAGKASRPAKGIDIRDFRMSSMDAFVLGQEDDILRKEYRTAVVRLFVADRVTLGNVRLLGMMECVGRVGISWIITSLISHVVPDFP</sequence>
<comment type="caution">
    <text evidence="2">The sequence shown here is derived from an EMBL/GenBank/DDBJ whole genome shotgun (WGS) entry which is preliminary data.</text>
</comment>
<gene>
    <name evidence="2" type="ORF">FHETE_9401</name>
</gene>
<reference evidence="2 3" key="1">
    <citation type="submission" date="2020-05" db="EMBL/GenBank/DDBJ databases">
        <title>Identification and distribution of gene clusters putatively required for synthesis of sphingolipid metabolism inhibitors in phylogenetically diverse species of the filamentous fungus Fusarium.</title>
        <authorList>
            <person name="Kim H.-S."/>
            <person name="Busman M."/>
            <person name="Brown D.W."/>
            <person name="Divon H."/>
            <person name="Uhlig S."/>
            <person name="Proctor R.H."/>
        </authorList>
    </citation>
    <scope>NUCLEOTIDE SEQUENCE [LARGE SCALE GENOMIC DNA]</scope>
    <source>
        <strain evidence="2 3">NRRL 20693</strain>
    </source>
</reference>
<keyword evidence="3" id="KW-1185">Reference proteome</keyword>
<dbReference type="AlphaFoldDB" id="A0A8H5WIQ6"/>
<keyword evidence="1" id="KW-0472">Membrane</keyword>
<feature type="transmembrane region" description="Helical" evidence="1">
    <location>
        <begin position="67"/>
        <end position="88"/>
    </location>
</feature>
<dbReference type="OrthoDB" id="3340520at2759"/>
<keyword evidence="1" id="KW-1133">Transmembrane helix</keyword>
<proteinExistence type="predicted"/>
<evidence type="ECO:0000313" key="3">
    <source>
        <dbReference type="Proteomes" id="UP000567885"/>
    </source>
</evidence>
<dbReference type="EMBL" id="JAAGWQ010000216">
    <property type="protein sequence ID" value="KAF5659509.1"/>
    <property type="molecule type" value="Genomic_DNA"/>
</dbReference>
<protein>
    <submittedName>
        <fullName evidence="2">Cyclopropane-fatty-acyl-phospholipid synthase</fullName>
    </submittedName>
</protein>
<dbReference type="Proteomes" id="UP000567885">
    <property type="component" value="Unassembled WGS sequence"/>
</dbReference>
<keyword evidence="1" id="KW-0812">Transmembrane</keyword>